<feature type="compositionally biased region" description="Low complexity" evidence="1">
    <location>
        <begin position="12"/>
        <end position="47"/>
    </location>
</feature>
<evidence type="ECO:0000259" key="2">
    <source>
        <dbReference type="Pfam" id="PF00144"/>
    </source>
</evidence>
<feature type="region of interest" description="Disordered" evidence="1">
    <location>
        <begin position="1"/>
        <end position="50"/>
    </location>
</feature>
<dbReference type="Gene3D" id="3.40.710.10">
    <property type="entry name" value="DD-peptidase/beta-lactamase superfamily"/>
    <property type="match status" value="1"/>
</dbReference>
<dbReference type="GO" id="GO:0004180">
    <property type="term" value="F:carboxypeptidase activity"/>
    <property type="evidence" value="ECO:0007669"/>
    <property type="project" value="UniProtKB-KW"/>
</dbReference>
<name>A0A1H8DB25_9ACTN</name>
<organism evidence="3 4">
    <name type="scientific">Actinacidiphila rubida</name>
    <dbReference type="NCBI Taxonomy" id="310780"/>
    <lineage>
        <taxon>Bacteria</taxon>
        <taxon>Bacillati</taxon>
        <taxon>Actinomycetota</taxon>
        <taxon>Actinomycetes</taxon>
        <taxon>Kitasatosporales</taxon>
        <taxon>Streptomycetaceae</taxon>
        <taxon>Actinacidiphila</taxon>
    </lineage>
</organism>
<accession>A0A1H8DB25</accession>
<dbReference type="STRING" id="310780.SAMN05216267_100114"/>
<dbReference type="InterPro" id="IPR001466">
    <property type="entry name" value="Beta-lactam-related"/>
</dbReference>
<dbReference type="InterPro" id="IPR012338">
    <property type="entry name" value="Beta-lactam/transpept-like"/>
</dbReference>
<dbReference type="EMBL" id="FODD01000001">
    <property type="protein sequence ID" value="SEN04463.1"/>
    <property type="molecule type" value="Genomic_DNA"/>
</dbReference>
<keyword evidence="3" id="KW-0645">Protease</keyword>
<feature type="domain" description="Beta-lactamase-related" evidence="2">
    <location>
        <begin position="104"/>
        <end position="462"/>
    </location>
</feature>
<reference evidence="3 4" key="1">
    <citation type="submission" date="2016-10" db="EMBL/GenBank/DDBJ databases">
        <authorList>
            <person name="de Groot N.N."/>
        </authorList>
    </citation>
    <scope>NUCLEOTIDE SEQUENCE [LARGE SCALE GENOMIC DNA]</scope>
    <source>
        <strain evidence="3 4">CGMCC 4.2026</strain>
    </source>
</reference>
<feature type="compositionally biased region" description="Basic residues" evidence="1">
    <location>
        <begin position="1"/>
        <end position="11"/>
    </location>
</feature>
<keyword evidence="4" id="KW-1185">Reference proteome</keyword>
<dbReference type="PANTHER" id="PTHR46825">
    <property type="entry name" value="D-ALANYL-D-ALANINE-CARBOXYPEPTIDASE/ENDOPEPTIDASE AMPH"/>
    <property type="match status" value="1"/>
</dbReference>
<evidence type="ECO:0000256" key="1">
    <source>
        <dbReference type="SAM" id="MobiDB-lite"/>
    </source>
</evidence>
<gene>
    <name evidence="3" type="ORF">SAMN05216267_100114</name>
</gene>
<dbReference type="InterPro" id="IPR050491">
    <property type="entry name" value="AmpC-like"/>
</dbReference>
<protein>
    <submittedName>
        <fullName evidence="3">D-alanyl-D-alanine carboxypeptidase</fullName>
    </submittedName>
</protein>
<dbReference type="SUPFAM" id="SSF56601">
    <property type="entry name" value="beta-lactamase/transpeptidase-like"/>
    <property type="match status" value="1"/>
</dbReference>
<evidence type="ECO:0000313" key="4">
    <source>
        <dbReference type="Proteomes" id="UP000181951"/>
    </source>
</evidence>
<dbReference type="Pfam" id="PF00144">
    <property type="entry name" value="Beta-lactamase"/>
    <property type="match status" value="1"/>
</dbReference>
<dbReference type="AlphaFoldDB" id="A0A1H8DB25"/>
<evidence type="ECO:0000313" key="3">
    <source>
        <dbReference type="EMBL" id="SEN04463.1"/>
    </source>
</evidence>
<proteinExistence type="predicted"/>
<sequence length="471" mass="49787">MNPRMPFRRTARTTPPALATTVATPLSPTTPAAPASSGPESAPASLPRPRIGRGRVWKAALLASLLPLTAAAPALAGPSIAHPAPDPNKTGLVEKKLVPDLVGTMQKLRIPGAIVSVTMQKWGTTTAALGTDYLGSGLQMDAAEHLRIGDVTRTFTGTVILQLAGEHRIGLDEPVARLVSGVPNGRLITVRQLLRMTSGLYDYAEDPALNKALDQHPDARFTPHDVLAVAFRHQPYFAPGKGFHDSATDTVLLGMIAERVTRQPLQTLFQQRIFRPLGMKDTRIDNGVTLPDPHARGYQFGTNTDALTAPVLSGKDAAWADFSAGKPTDVTTSNASWAWAAGAATSTVADLNRWAPALATGKLLTPQMRKEQMLLMPTSVKAARTASPSAAKPTAMLGSAAYGATSYGLALADYAGFLGHAGRVPGYSSIVTYDPKRQATVVIMVNSSRSPDGSVPANELMKRVLADVFDG</sequence>
<keyword evidence="3" id="KW-0121">Carboxypeptidase</keyword>
<keyword evidence="3" id="KW-0378">Hydrolase</keyword>
<dbReference type="PANTHER" id="PTHR46825:SF7">
    <property type="entry name" value="D-ALANYL-D-ALANINE CARBOXYPEPTIDASE"/>
    <property type="match status" value="1"/>
</dbReference>
<dbReference type="Proteomes" id="UP000181951">
    <property type="component" value="Unassembled WGS sequence"/>
</dbReference>